<dbReference type="RefSeq" id="WP_068656616.1">
    <property type="nucleotide sequence ID" value="NZ_CP017770.1"/>
</dbReference>
<gene>
    <name evidence="5" type="ORF">PNBC_03575</name>
</gene>
<dbReference type="InterPro" id="IPR049033">
    <property type="entry name" value="AGA-YXIM_GBD"/>
</dbReference>
<comment type="similarity">
    <text evidence="1">Belongs to the 'GDSL' lipolytic enzyme family.</text>
</comment>
<evidence type="ECO:0000259" key="4">
    <source>
        <dbReference type="Pfam" id="PF21254"/>
    </source>
</evidence>
<dbReference type="SUPFAM" id="SSF49785">
    <property type="entry name" value="Galactose-binding domain-like"/>
    <property type="match status" value="1"/>
</dbReference>
<dbReference type="AlphaFoldDB" id="A0A167G413"/>
<dbReference type="Pfam" id="PF21254">
    <property type="entry name" value="AGA-YXIM_GBD"/>
    <property type="match status" value="1"/>
</dbReference>
<proteinExistence type="inferred from homology"/>
<dbReference type="InterPro" id="IPR037459">
    <property type="entry name" value="RhgT-like"/>
</dbReference>
<evidence type="ECO:0000259" key="3">
    <source>
        <dbReference type="Pfam" id="PF13472"/>
    </source>
</evidence>
<sequence length="379" mass="41780">MKVVGTIVMVTILLGSITTGQVKAEASVYRFDFGEGNVAPGYIGVSSTERYSLTKGYGFNIPEHMKNIVSSGKGLHSDAVQFLSTGVKSKNTFNLDLPNGLYEIKVTLGDTARSSVAAEDVYQIMNMTGINPTDKFQLPITDGQLNIIVTPGEEGKTYTLSSLEIIQISEDPITNRTIYVGGDSTVSNYYPLMTSERGGWGQMLFRYLKKDTFQIRNMATAGQASRGFLNDGQTEAIVKYIKPGDYFLLQLGINDTHRNSTITRDEFKSNMRDIIQQVQAKGATVILITPQGLASDFNEDSIHYDESKYYRTTTLDLAFEENTVLVDLNWQSSAYFTSIGPNATSSLFLADGLHPIREGAKQLARIVVEDLRNQGIDGF</sequence>
<dbReference type="Pfam" id="PF13472">
    <property type="entry name" value="Lipase_GDSL_2"/>
    <property type="match status" value="1"/>
</dbReference>
<dbReference type="GO" id="GO:0016787">
    <property type="term" value="F:hydrolase activity"/>
    <property type="evidence" value="ECO:0007669"/>
    <property type="project" value="UniProtKB-KW"/>
</dbReference>
<dbReference type="EMBL" id="LSFN01000005">
    <property type="protein sequence ID" value="OAB77193.1"/>
    <property type="molecule type" value="Genomic_DNA"/>
</dbReference>
<evidence type="ECO:0000256" key="2">
    <source>
        <dbReference type="ARBA" id="ARBA00022801"/>
    </source>
</evidence>
<dbReference type="PANTHER" id="PTHR43695:SF1">
    <property type="entry name" value="RHAMNOGALACTURONAN ACETYLESTERASE"/>
    <property type="match status" value="1"/>
</dbReference>
<dbReference type="KEGG" id="pcx:LPB68_21165"/>
<dbReference type="InterPro" id="IPR008979">
    <property type="entry name" value="Galactose-bd-like_sf"/>
</dbReference>
<reference evidence="5 6" key="1">
    <citation type="submission" date="2016-02" db="EMBL/GenBank/DDBJ databases">
        <title>Paenibacillus sp. LPB0068, isolated from Crassostrea gigas.</title>
        <authorList>
            <person name="Shin S.-K."/>
            <person name="Yi H."/>
        </authorList>
    </citation>
    <scope>NUCLEOTIDE SEQUENCE [LARGE SCALE GENOMIC DNA]</scope>
    <source>
        <strain evidence="5 6">LPB0068</strain>
    </source>
</reference>
<accession>A0A167G413</accession>
<dbReference type="STRING" id="1763538.LPB68_21165"/>
<feature type="domain" description="SGNH hydrolase-type esterase" evidence="3">
    <location>
        <begin position="182"/>
        <end position="360"/>
    </location>
</feature>
<protein>
    <submittedName>
        <fullName evidence="5">Esterase</fullName>
    </submittedName>
</protein>
<feature type="domain" description="Beta-agarase/YXIM esterase-like galactose-binding" evidence="4">
    <location>
        <begin position="29"/>
        <end position="165"/>
    </location>
</feature>
<keyword evidence="2" id="KW-0378">Hydrolase</keyword>
<organism evidence="5 6">
    <name type="scientific">Paenibacillus crassostreae</name>
    <dbReference type="NCBI Taxonomy" id="1763538"/>
    <lineage>
        <taxon>Bacteria</taxon>
        <taxon>Bacillati</taxon>
        <taxon>Bacillota</taxon>
        <taxon>Bacilli</taxon>
        <taxon>Bacillales</taxon>
        <taxon>Paenibacillaceae</taxon>
        <taxon>Paenibacillus</taxon>
    </lineage>
</organism>
<dbReference type="Proteomes" id="UP000077134">
    <property type="component" value="Unassembled WGS sequence"/>
</dbReference>
<name>A0A167G413_9BACL</name>
<dbReference type="Gene3D" id="3.40.50.1110">
    <property type="entry name" value="SGNH hydrolase"/>
    <property type="match status" value="1"/>
</dbReference>
<dbReference type="Gene3D" id="2.60.120.430">
    <property type="entry name" value="Galactose-binding lectin"/>
    <property type="match status" value="1"/>
</dbReference>
<comment type="caution">
    <text evidence="5">The sequence shown here is derived from an EMBL/GenBank/DDBJ whole genome shotgun (WGS) entry which is preliminary data.</text>
</comment>
<keyword evidence="6" id="KW-1185">Reference proteome</keyword>
<evidence type="ECO:0000313" key="6">
    <source>
        <dbReference type="Proteomes" id="UP000077134"/>
    </source>
</evidence>
<evidence type="ECO:0000313" key="5">
    <source>
        <dbReference type="EMBL" id="OAB77193.1"/>
    </source>
</evidence>
<evidence type="ECO:0000256" key="1">
    <source>
        <dbReference type="ARBA" id="ARBA00008668"/>
    </source>
</evidence>
<dbReference type="InterPro" id="IPR013830">
    <property type="entry name" value="SGNH_hydro"/>
</dbReference>
<dbReference type="SUPFAM" id="SSF52266">
    <property type="entry name" value="SGNH hydrolase"/>
    <property type="match status" value="1"/>
</dbReference>
<dbReference type="InterPro" id="IPR036514">
    <property type="entry name" value="SGNH_hydro_sf"/>
</dbReference>
<dbReference type="PANTHER" id="PTHR43695">
    <property type="entry name" value="PUTATIVE (AFU_ORTHOLOGUE AFUA_2G17250)-RELATED"/>
    <property type="match status" value="1"/>
</dbReference>
<dbReference type="OrthoDB" id="9807041at2"/>